<dbReference type="GO" id="GO:0005634">
    <property type="term" value="C:nucleus"/>
    <property type="evidence" value="ECO:0007669"/>
    <property type="project" value="TreeGrafter"/>
</dbReference>
<gene>
    <name evidence="12" type="primary">ANXA4</name>
    <name evidence="12" type="ORF">Y1Q_0013950</name>
</gene>
<accession>A0A151P508</accession>
<dbReference type="GO" id="GO:0005886">
    <property type="term" value="C:plasma membrane"/>
    <property type="evidence" value="ECO:0007669"/>
    <property type="project" value="TreeGrafter"/>
</dbReference>
<dbReference type="InterPro" id="IPR018502">
    <property type="entry name" value="Annexin_repeat"/>
</dbReference>
<dbReference type="InterPro" id="IPR018252">
    <property type="entry name" value="Annexin_repeat_CS"/>
</dbReference>
<dbReference type="GO" id="GO:0001786">
    <property type="term" value="F:phosphatidylserine binding"/>
    <property type="evidence" value="ECO:0007669"/>
    <property type="project" value="TreeGrafter"/>
</dbReference>
<dbReference type="PANTHER" id="PTHR10502">
    <property type="entry name" value="ANNEXIN"/>
    <property type="match status" value="1"/>
</dbReference>
<dbReference type="FunFam" id="1.10.220.10:FF:000022">
    <property type="entry name" value="Annexin A5"/>
    <property type="match status" value="2"/>
</dbReference>
<evidence type="ECO:0000256" key="1">
    <source>
        <dbReference type="ARBA" id="ARBA00007831"/>
    </source>
</evidence>
<dbReference type="InterPro" id="IPR002391">
    <property type="entry name" value="ANX4"/>
</dbReference>
<dbReference type="PROSITE" id="PS51897">
    <property type="entry name" value="ANNEXIN_2"/>
    <property type="match status" value="6"/>
</dbReference>
<keyword evidence="9" id="KW-0968">Cytoplasmic vesicle</keyword>
<evidence type="ECO:0000256" key="9">
    <source>
        <dbReference type="ARBA" id="ARBA00023329"/>
    </source>
</evidence>
<dbReference type="GO" id="GO:0005262">
    <property type="term" value="F:calcium channel activity"/>
    <property type="evidence" value="ECO:0007669"/>
    <property type="project" value="UniProtKB-ARBA"/>
</dbReference>
<dbReference type="GO" id="GO:0034704">
    <property type="term" value="C:calcium channel complex"/>
    <property type="evidence" value="ECO:0007669"/>
    <property type="project" value="UniProtKB-ARBA"/>
</dbReference>
<dbReference type="FunFam" id="1.10.220.10:FF:000005">
    <property type="entry name" value="Annexin"/>
    <property type="match status" value="1"/>
</dbReference>
<evidence type="ECO:0000256" key="4">
    <source>
        <dbReference type="ARBA" id="ARBA00022837"/>
    </source>
</evidence>
<comment type="domain">
    <text evidence="11">A pair of annexin repeats may form one binding site for calcium and phospholipid.</text>
</comment>
<dbReference type="PANTHER" id="PTHR10502:SF28">
    <property type="entry name" value="ANNEXIN A4"/>
    <property type="match status" value="1"/>
</dbReference>
<dbReference type="SMART" id="SM00335">
    <property type="entry name" value="ANX"/>
    <property type="match status" value="7"/>
</dbReference>
<keyword evidence="6" id="KW-0472">Membrane</keyword>
<evidence type="ECO:0000313" key="13">
    <source>
        <dbReference type="Proteomes" id="UP000050525"/>
    </source>
</evidence>
<reference evidence="12 13" key="1">
    <citation type="journal article" date="2012" name="Genome Biol.">
        <title>Sequencing three crocodilian genomes to illuminate the evolution of archosaurs and amniotes.</title>
        <authorList>
            <person name="St John J.A."/>
            <person name="Braun E.L."/>
            <person name="Isberg S.R."/>
            <person name="Miles L.G."/>
            <person name="Chong A.Y."/>
            <person name="Gongora J."/>
            <person name="Dalzell P."/>
            <person name="Moran C."/>
            <person name="Bed'hom B."/>
            <person name="Abzhanov A."/>
            <person name="Burgess S.C."/>
            <person name="Cooksey A.M."/>
            <person name="Castoe T.A."/>
            <person name="Crawford N.G."/>
            <person name="Densmore L.D."/>
            <person name="Drew J.C."/>
            <person name="Edwards S.V."/>
            <person name="Faircloth B.C."/>
            <person name="Fujita M.K."/>
            <person name="Greenwold M.J."/>
            <person name="Hoffmann F.G."/>
            <person name="Howard J.M."/>
            <person name="Iguchi T."/>
            <person name="Janes D.E."/>
            <person name="Khan S.Y."/>
            <person name="Kohno S."/>
            <person name="de Koning A.J."/>
            <person name="Lance S.L."/>
            <person name="McCarthy F.M."/>
            <person name="McCormack J.E."/>
            <person name="Merchant M.E."/>
            <person name="Peterson D.G."/>
            <person name="Pollock D.D."/>
            <person name="Pourmand N."/>
            <person name="Raney B.J."/>
            <person name="Roessler K.A."/>
            <person name="Sanford J.R."/>
            <person name="Sawyer R.H."/>
            <person name="Schmidt C.J."/>
            <person name="Triplett E.W."/>
            <person name="Tuberville T.D."/>
            <person name="Venegas-Anaya M."/>
            <person name="Howard J.T."/>
            <person name="Jarvis E.D."/>
            <person name="Guillette L.J.Jr."/>
            <person name="Glenn T.C."/>
            <person name="Green R.E."/>
            <person name="Ray D.A."/>
        </authorList>
    </citation>
    <scope>NUCLEOTIDE SEQUENCE [LARGE SCALE GENOMIC DNA]</scope>
    <source>
        <strain evidence="12">KSC_2009_1</strain>
    </source>
</reference>
<evidence type="ECO:0000256" key="5">
    <source>
        <dbReference type="ARBA" id="ARBA00022990"/>
    </source>
</evidence>
<dbReference type="eggNOG" id="KOG0819">
    <property type="taxonomic scope" value="Eukaryota"/>
</dbReference>
<organism evidence="12 13">
    <name type="scientific">Alligator mississippiensis</name>
    <name type="common">American alligator</name>
    <dbReference type="NCBI Taxonomy" id="8496"/>
    <lineage>
        <taxon>Eukaryota</taxon>
        <taxon>Metazoa</taxon>
        <taxon>Chordata</taxon>
        <taxon>Craniata</taxon>
        <taxon>Vertebrata</taxon>
        <taxon>Euteleostomi</taxon>
        <taxon>Archelosauria</taxon>
        <taxon>Archosauria</taxon>
        <taxon>Crocodylia</taxon>
        <taxon>Alligatoridae</taxon>
        <taxon>Alligatorinae</taxon>
        <taxon>Alligator</taxon>
    </lineage>
</organism>
<dbReference type="GO" id="GO:0042589">
    <property type="term" value="C:zymogen granule membrane"/>
    <property type="evidence" value="ECO:0007669"/>
    <property type="project" value="UniProtKB-SubCell"/>
</dbReference>
<evidence type="ECO:0000256" key="7">
    <source>
        <dbReference type="ARBA" id="ARBA00023216"/>
    </source>
</evidence>
<dbReference type="SUPFAM" id="SSF47874">
    <property type="entry name" value="Annexin"/>
    <property type="match status" value="2"/>
</dbReference>
<comment type="subcellular location">
    <subcellularLocation>
        <location evidence="10">Zymogen granule membrane</location>
        <topology evidence="10">Peripheral membrane protein</topology>
    </subcellularLocation>
</comment>
<name>A0A151P508_ALLMI</name>
<protein>
    <recommendedName>
        <fullName evidence="11">Annexin</fullName>
    </recommendedName>
</protein>
<evidence type="ECO:0000256" key="2">
    <source>
        <dbReference type="ARBA" id="ARBA00022553"/>
    </source>
</evidence>
<keyword evidence="4 11" id="KW-0106">Calcium</keyword>
<evidence type="ECO:0000256" key="6">
    <source>
        <dbReference type="ARBA" id="ARBA00023136"/>
    </source>
</evidence>
<dbReference type="InterPro" id="IPR037104">
    <property type="entry name" value="Annexin_sf"/>
</dbReference>
<evidence type="ECO:0000256" key="10">
    <source>
        <dbReference type="ARBA" id="ARBA00024321"/>
    </source>
</evidence>
<evidence type="ECO:0000256" key="8">
    <source>
        <dbReference type="ARBA" id="ARBA00023302"/>
    </source>
</evidence>
<comment type="caution">
    <text evidence="12">The sequence shown here is derived from an EMBL/GenBank/DDBJ whole genome shotgun (WGS) entry which is preliminary data.</text>
</comment>
<dbReference type="GO" id="GO:0055074">
    <property type="term" value="P:calcium ion homeostasis"/>
    <property type="evidence" value="ECO:0007669"/>
    <property type="project" value="UniProtKB-ARBA"/>
</dbReference>
<dbReference type="GO" id="GO:0005544">
    <property type="term" value="F:calcium-dependent phospholipid binding"/>
    <property type="evidence" value="ECO:0007669"/>
    <property type="project" value="UniProtKB-KW"/>
</dbReference>
<keyword evidence="3 11" id="KW-0677">Repeat</keyword>
<keyword evidence="2" id="KW-0597">Phosphoprotein</keyword>
<keyword evidence="13" id="KW-1185">Reference proteome</keyword>
<evidence type="ECO:0000256" key="11">
    <source>
        <dbReference type="RuleBase" id="RU003540"/>
    </source>
</evidence>
<dbReference type="FunFam" id="1.10.220.10:FF:000004">
    <property type="entry name" value="Annexin"/>
    <property type="match status" value="1"/>
</dbReference>
<dbReference type="FunFam" id="1.10.220.10:FF:000002">
    <property type="entry name" value="Annexin"/>
    <property type="match status" value="1"/>
</dbReference>
<dbReference type="InterPro" id="IPR001464">
    <property type="entry name" value="Annexin"/>
</dbReference>
<dbReference type="PRINTS" id="PR00200">
    <property type="entry name" value="ANNEXINIV"/>
</dbReference>
<dbReference type="AlphaFoldDB" id="A0A151P508"/>
<comment type="similarity">
    <text evidence="1 11">Belongs to the annexin family.</text>
</comment>
<dbReference type="STRING" id="8496.A0A151P508"/>
<dbReference type="FunFam" id="1.10.220.10:FF:000003">
    <property type="entry name" value="Annexin"/>
    <property type="match status" value="1"/>
</dbReference>
<keyword evidence="5" id="KW-0007">Acetylation</keyword>
<dbReference type="Pfam" id="PF00191">
    <property type="entry name" value="Annexin"/>
    <property type="match status" value="7"/>
</dbReference>
<dbReference type="GO" id="GO:0005509">
    <property type="term" value="F:calcium ion binding"/>
    <property type="evidence" value="ECO:0007669"/>
    <property type="project" value="InterPro"/>
</dbReference>
<keyword evidence="8 11" id="KW-0111">Calcium/phospholipid-binding</keyword>
<evidence type="ECO:0000256" key="3">
    <source>
        <dbReference type="ARBA" id="ARBA00022737"/>
    </source>
</evidence>
<keyword evidence="7 11" id="KW-0041">Annexin</keyword>
<dbReference type="PRINTS" id="PR00196">
    <property type="entry name" value="ANNEXIN"/>
</dbReference>
<dbReference type="PROSITE" id="PS00223">
    <property type="entry name" value="ANNEXIN_1"/>
    <property type="match status" value="4"/>
</dbReference>
<sequence>MAGYQGTIKATTYFNAEEDSQKLRKAMKGLGTDEDTIIDILSHRSSPQRQQILIAYKSTIGRDLIDDLKSELSGNFEKAIVGLMTSTTLYDVHELRRAMKGAGTDEGCLIEILASRSNEEIRRINDTYRRLYGNSLEEDIASDTSGMFQRVLVSLATGNRDEGHYVDEGLARQDAQCLYEAGEKKWGTDETQFLSILCTRNRTHLLKVFDEYKRISNKDITESIKSEMSGDFEDALLAVVNCTRNRSAYFAERLYKSMKGLGTNDDTLIRVMVSRCEIDMVPIRNEFKRMYGKSLYSFIKGDTSGDYRKVLLNLCVPTHVEGLEPELIIPDAKDNLLPPVGADGACPDIVIDSPEVLPEHPSIHSIQDALIIIIREESGGTDEDAIIDILTSRNLCQRLEIAKTYKTTFGRDLIDDLKCELCGDFRRVIIAMMMPTAVYDAQELRRAMKVCKSCVAKRLVFDEYQRVTNKDIIDSIKSEMSGDLENVFVAVVKCVRNTPAYFAERLYKSMKGLGTDDDTLIRVMVSRCEIDMLSIRNEFKSMYGKSLYSFIKGDTSGHYRKVLLCLCGGED</sequence>
<dbReference type="Proteomes" id="UP000050525">
    <property type="component" value="Unassembled WGS sequence"/>
</dbReference>
<dbReference type="EMBL" id="AKHW03000870">
    <property type="protein sequence ID" value="KYO44142.1"/>
    <property type="molecule type" value="Genomic_DNA"/>
</dbReference>
<dbReference type="Gene3D" id="1.10.220.10">
    <property type="entry name" value="Annexin"/>
    <property type="match status" value="7"/>
</dbReference>
<proteinExistence type="inferred from homology"/>
<evidence type="ECO:0000313" key="12">
    <source>
        <dbReference type="EMBL" id="KYO44142.1"/>
    </source>
</evidence>